<evidence type="ECO:0000313" key="1">
    <source>
        <dbReference type="EMBL" id="EAA16392.1"/>
    </source>
</evidence>
<dbReference type="Proteomes" id="UP000008553">
    <property type="component" value="Unassembled WGS sequence"/>
</dbReference>
<keyword evidence="2" id="KW-1185">Reference proteome</keyword>
<accession>Q7RG34</accession>
<proteinExistence type="predicted"/>
<evidence type="ECO:0000313" key="2">
    <source>
        <dbReference type="Proteomes" id="UP000008553"/>
    </source>
</evidence>
<dbReference type="EMBL" id="AABL01001378">
    <property type="protein sequence ID" value="EAA16392.1"/>
    <property type="molecule type" value="Genomic_DNA"/>
</dbReference>
<sequence length="24" mass="2934">TNWGGTYFEHHLEIKHAWMVHILN</sequence>
<gene>
    <name evidence="1" type="ORF">PY04517</name>
</gene>
<comment type="caution">
    <text evidence="1">The sequence shown here is derived from an EMBL/GenBank/DDBJ whole genome shotgun (WGS) entry which is preliminary data.</text>
</comment>
<feature type="non-terminal residue" evidence="1">
    <location>
        <position position="1"/>
    </location>
</feature>
<dbReference type="AlphaFoldDB" id="Q7RG34"/>
<organism evidence="1 2">
    <name type="scientific">Plasmodium yoelii yoelii</name>
    <dbReference type="NCBI Taxonomy" id="73239"/>
    <lineage>
        <taxon>Eukaryota</taxon>
        <taxon>Sar</taxon>
        <taxon>Alveolata</taxon>
        <taxon>Apicomplexa</taxon>
        <taxon>Aconoidasida</taxon>
        <taxon>Haemosporida</taxon>
        <taxon>Plasmodiidae</taxon>
        <taxon>Plasmodium</taxon>
        <taxon>Plasmodium (Vinckeia)</taxon>
    </lineage>
</organism>
<dbReference type="PaxDb" id="73239-Q7RG34"/>
<dbReference type="InParanoid" id="Q7RG34"/>
<name>Q7RG34_PLAYO</name>
<reference evidence="1 2" key="1">
    <citation type="journal article" date="2002" name="Nature">
        <title>Genome sequence and comparative analysis of the model rodent malaria parasite Plasmodium yoelii yoelii.</title>
        <authorList>
            <person name="Carlton J.M."/>
            <person name="Angiuoli S.V."/>
            <person name="Suh B.B."/>
            <person name="Kooij T.W."/>
            <person name="Pertea M."/>
            <person name="Silva J.C."/>
            <person name="Ermolaeva M.D."/>
            <person name="Allen J.E."/>
            <person name="Selengut J.D."/>
            <person name="Koo H.L."/>
            <person name="Peterson J.D."/>
            <person name="Pop M."/>
            <person name="Kosack D.S."/>
            <person name="Shumway M.F."/>
            <person name="Bidwell S.L."/>
            <person name="Shallom S.J."/>
            <person name="van Aken S.E."/>
            <person name="Riedmuller S.B."/>
            <person name="Feldblyum T.V."/>
            <person name="Cho J.K."/>
            <person name="Quackenbush J."/>
            <person name="Sedegah M."/>
            <person name="Shoaibi A."/>
            <person name="Cummings L.M."/>
            <person name="Florens L."/>
            <person name="Yates J.R."/>
            <person name="Raine J.D."/>
            <person name="Sinden R.E."/>
            <person name="Harris M.A."/>
            <person name="Cunningham D.A."/>
            <person name="Preiser P.R."/>
            <person name="Bergman L.W."/>
            <person name="Vaidya A.B."/>
            <person name="van Lin L.H."/>
            <person name="Janse C.J."/>
            <person name="Waters A.P."/>
            <person name="Smith H.O."/>
            <person name="White O.R."/>
            <person name="Salzberg S.L."/>
            <person name="Venter J.C."/>
            <person name="Fraser C.M."/>
            <person name="Hoffman S.L."/>
            <person name="Gardner M.J."/>
            <person name="Carucci D.J."/>
        </authorList>
    </citation>
    <scope>NUCLEOTIDE SEQUENCE [LARGE SCALE GENOMIC DNA]</scope>
    <source>
        <strain evidence="1 2">17XNL</strain>
    </source>
</reference>
<protein>
    <submittedName>
        <fullName evidence="1">Uncharacterized protein</fullName>
    </submittedName>
</protein>